<proteinExistence type="predicted"/>
<protein>
    <submittedName>
        <fullName evidence="2">Uncharacterized protein</fullName>
    </submittedName>
</protein>
<dbReference type="Proteomes" id="UP000305778">
    <property type="component" value="Unassembled WGS sequence"/>
</dbReference>
<dbReference type="OrthoDB" id="4249004at2"/>
<comment type="caution">
    <text evidence="2">The sequence shown here is derived from an EMBL/GenBank/DDBJ whole genome shotgun (WGS) entry which is preliminary data.</text>
</comment>
<keyword evidence="3" id="KW-1185">Reference proteome</keyword>
<reference evidence="2 3" key="1">
    <citation type="submission" date="2019-04" db="EMBL/GenBank/DDBJ databases">
        <title>Streptomyces oryziradicis sp. nov., a novel actinomycete isolated from rhizosphere soil of rice (Oryza sativa L.).</title>
        <authorList>
            <person name="Li C."/>
        </authorList>
    </citation>
    <scope>NUCLEOTIDE SEQUENCE [LARGE SCALE GENOMIC DNA]</scope>
    <source>
        <strain evidence="2 3">NEAU-C40</strain>
    </source>
</reference>
<accession>A0A4U0RT34</accession>
<feature type="region of interest" description="Disordered" evidence="1">
    <location>
        <begin position="84"/>
        <end position="103"/>
    </location>
</feature>
<gene>
    <name evidence="2" type="ORF">FCI23_46590</name>
</gene>
<sequence>MRSTVASFRKAFTPKHATGRPVVRVSQVPVQGTTAVVPAKDITVGGQPLSRILLTNSSGFKPGQVQARADVTRIGGTWYVSNSTSMSAAVPPEHSDPLPGSRR</sequence>
<name>A0A4U0RT34_9ACTN</name>
<dbReference type="AlphaFoldDB" id="A0A4U0RT34"/>
<dbReference type="RefSeq" id="WP_136730087.1">
    <property type="nucleotide sequence ID" value="NZ_SUMC01000113.1"/>
</dbReference>
<organism evidence="2 3">
    <name type="scientific">Actinacidiphila oryziradicis</name>
    <dbReference type="NCBI Taxonomy" id="2571141"/>
    <lineage>
        <taxon>Bacteria</taxon>
        <taxon>Bacillati</taxon>
        <taxon>Actinomycetota</taxon>
        <taxon>Actinomycetes</taxon>
        <taxon>Kitasatosporales</taxon>
        <taxon>Streptomycetaceae</taxon>
        <taxon>Actinacidiphila</taxon>
    </lineage>
</organism>
<evidence type="ECO:0000313" key="3">
    <source>
        <dbReference type="Proteomes" id="UP000305778"/>
    </source>
</evidence>
<evidence type="ECO:0000313" key="2">
    <source>
        <dbReference type="EMBL" id="TJZ99249.1"/>
    </source>
</evidence>
<evidence type="ECO:0000256" key="1">
    <source>
        <dbReference type="SAM" id="MobiDB-lite"/>
    </source>
</evidence>
<dbReference type="EMBL" id="SUMC01000113">
    <property type="protein sequence ID" value="TJZ99249.1"/>
    <property type="molecule type" value="Genomic_DNA"/>
</dbReference>